<organism evidence="9 10">
    <name type="scientific">Oryzicola mucosus</name>
    <dbReference type="NCBI Taxonomy" id="2767425"/>
    <lineage>
        <taxon>Bacteria</taxon>
        <taxon>Pseudomonadati</taxon>
        <taxon>Pseudomonadota</taxon>
        <taxon>Alphaproteobacteria</taxon>
        <taxon>Hyphomicrobiales</taxon>
        <taxon>Phyllobacteriaceae</taxon>
        <taxon>Oryzicola</taxon>
    </lineage>
</organism>
<dbReference type="CDD" id="cd06261">
    <property type="entry name" value="TM_PBP2"/>
    <property type="match status" value="1"/>
</dbReference>
<feature type="transmembrane region" description="Helical" evidence="7">
    <location>
        <begin position="113"/>
        <end position="140"/>
    </location>
</feature>
<dbReference type="Gene3D" id="1.10.3720.10">
    <property type="entry name" value="MetI-like"/>
    <property type="match status" value="1"/>
</dbReference>
<evidence type="ECO:0000256" key="1">
    <source>
        <dbReference type="ARBA" id="ARBA00004651"/>
    </source>
</evidence>
<dbReference type="InterPro" id="IPR050901">
    <property type="entry name" value="BP-dep_ABC_trans_perm"/>
</dbReference>
<dbReference type="PANTHER" id="PTHR32243">
    <property type="entry name" value="MALTOSE TRANSPORT SYSTEM PERMEASE-RELATED"/>
    <property type="match status" value="1"/>
</dbReference>
<name>A0A8J6U5S7_9HYPH</name>
<feature type="transmembrane region" description="Helical" evidence="7">
    <location>
        <begin position="79"/>
        <end position="101"/>
    </location>
</feature>
<evidence type="ECO:0000256" key="6">
    <source>
        <dbReference type="ARBA" id="ARBA00023136"/>
    </source>
</evidence>
<feature type="transmembrane region" description="Helical" evidence="7">
    <location>
        <begin position="14"/>
        <end position="37"/>
    </location>
</feature>
<keyword evidence="10" id="KW-1185">Reference proteome</keyword>
<evidence type="ECO:0000256" key="7">
    <source>
        <dbReference type="RuleBase" id="RU363032"/>
    </source>
</evidence>
<dbReference type="SUPFAM" id="SSF161098">
    <property type="entry name" value="MetI-like"/>
    <property type="match status" value="1"/>
</dbReference>
<comment type="caution">
    <text evidence="9">The sequence shown here is derived from an EMBL/GenBank/DDBJ whole genome shotgun (WGS) entry which is preliminary data.</text>
</comment>
<comment type="subcellular location">
    <subcellularLocation>
        <location evidence="1 7">Cell membrane</location>
        <topology evidence="1 7">Multi-pass membrane protein</topology>
    </subcellularLocation>
</comment>
<keyword evidence="6 7" id="KW-0472">Membrane</keyword>
<dbReference type="Proteomes" id="UP000643405">
    <property type="component" value="Unassembled WGS sequence"/>
</dbReference>
<dbReference type="PANTHER" id="PTHR32243:SF18">
    <property type="entry name" value="INNER MEMBRANE ABC TRANSPORTER PERMEASE PROTEIN YCJP"/>
    <property type="match status" value="1"/>
</dbReference>
<proteinExistence type="inferred from homology"/>
<keyword evidence="5 7" id="KW-1133">Transmembrane helix</keyword>
<dbReference type="GO" id="GO:0055085">
    <property type="term" value="P:transmembrane transport"/>
    <property type="evidence" value="ECO:0007669"/>
    <property type="project" value="InterPro"/>
</dbReference>
<comment type="similarity">
    <text evidence="7">Belongs to the binding-protein-dependent transport system permease family.</text>
</comment>
<keyword evidence="4 7" id="KW-0812">Transmembrane</keyword>
<feature type="transmembrane region" description="Helical" evidence="7">
    <location>
        <begin position="146"/>
        <end position="166"/>
    </location>
</feature>
<evidence type="ECO:0000256" key="4">
    <source>
        <dbReference type="ARBA" id="ARBA00022692"/>
    </source>
</evidence>
<dbReference type="InterPro" id="IPR035906">
    <property type="entry name" value="MetI-like_sf"/>
</dbReference>
<evidence type="ECO:0000313" key="10">
    <source>
        <dbReference type="Proteomes" id="UP000643405"/>
    </source>
</evidence>
<dbReference type="EMBL" id="JACVVX010000007">
    <property type="protein sequence ID" value="MBD0416860.1"/>
    <property type="molecule type" value="Genomic_DNA"/>
</dbReference>
<dbReference type="InterPro" id="IPR000515">
    <property type="entry name" value="MetI-like"/>
</dbReference>
<evidence type="ECO:0000259" key="8">
    <source>
        <dbReference type="PROSITE" id="PS50928"/>
    </source>
</evidence>
<gene>
    <name evidence="9" type="ORF">ICI42_19595</name>
</gene>
<dbReference type="PROSITE" id="PS50928">
    <property type="entry name" value="ABC_TM1"/>
    <property type="match status" value="1"/>
</dbReference>
<keyword evidence="2 7" id="KW-0813">Transport</keyword>
<accession>A0A8J6U5S7</accession>
<evidence type="ECO:0000256" key="2">
    <source>
        <dbReference type="ARBA" id="ARBA00022448"/>
    </source>
</evidence>
<dbReference type="AlphaFoldDB" id="A0A8J6U5S7"/>
<feature type="domain" description="ABC transmembrane type-1" evidence="8">
    <location>
        <begin position="75"/>
        <end position="266"/>
    </location>
</feature>
<reference evidence="9" key="1">
    <citation type="submission" date="2020-09" db="EMBL/GenBank/DDBJ databases">
        <title>Genome seq and assembly of Tianweitania sp.</title>
        <authorList>
            <person name="Chhetri G."/>
        </authorList>
    </citation>
    <scope>NUCLEOTIDE SEQUENCE</scope>
    <source>
        <strain evidence="9">Rool2</strain>
    </source>
</reference>
<keyword evidence="3" id="KW-1003">Cell membrane</keyword>
<feature type="transmembrane region" description="Helical" evidence="7">
    <location>
        <begin position="199"/>
        <end position="221"/>
    </location>
</feature>
<evidence type="ECO:0000313" key="9">
    <source>
        <dbReference type="EMBL" id="MBD0416860.1"/>
    </source>
</evidence>
<dbReference type="Pfam" id="PF00528">
    <property type="entry name" value="BPD_transp_1"/>
    <property type="match status" value="1"/>
</dbReference>
<evidence type="ECO:0000256" key="5">
    <source>
        <dbReference type="ARBA" id="ARBA00022989"/>
    </source>
</evidence>
<feature type="transmembrane region" description="Helical" evidence="7">
    <location>
        <begin position="245"/>
        <end position="266"/>
    </location>
</feature>
<protein>
    <submittedName>
        <fullName evidence="9">Carbohydrate ABC transporter permease</fullName>
    </submittedName>
</protein>
<evidence type="ECO:0000256" key="3">
    <source>
        <dbReference type="ARBA" id="ARBA00022475"/>
    </source>
</evidence>
<sequence>MNDNPYLRHAFRRAALRTVVNAGIVFFALAPIAWGVLSSLKPTNQILEVPPRFIPQDVTLEHYERVIGDKGLLFLGNSALISAITIVCALAIGSIAAYAIARYEFPGRKVLMVFTIGVMSIPIASLLIPTFTLLSVVGLINTHVGLILLYTAYQLPIVIWMLYGYFLSLPVEVEHAARIDGYTALGTLRRVVLPLSKPALVAAALFVLVFAWNDFVVAVTMTSSESVRTFPVAVYFYLGFYGREWGPLLAAAVISIIPIILIFIVLQRYFISGLTGGGVKG</sequence>
<dbReference type="GO" id="GO:0005886">
    <property type="term" value="C:plasma membrane"/>
    <property type="evidence" value="ECO:0007669"/>
    <property type="project" value="UniProtKB-SubCell"/>
</dbReference>
<dbReference type="RefSeq" id="WP_188166294.1">
    <property type="nucleotide sequence ID" value="NZ_JACVVX010000007.1"/>
</dbReference>